<feature type="region of interest" description="Disordered" evidence="3">
    <location>
        <begin position="1"/>
        <end position="26"/>
    </location>
</feature>
<accession>A0A845EAD9</accession>
<dbReference type="PANTHER" id="PTHR43861">
    <property type="entry name" value="TRANS-ACONITATE 2-METHYLTRANSFERASE-RELATED"/>
    <property type="match status" value="1"/>
</dbReference>
<evidence type="ECO:0000256" key="2">
    <source>
        <dbReference type="ARBA" id="ARBA00022679"/>
    </source>
</evidence>
<feature type="domain" description="Methyltransferase" evidence="4">
    <location>
        <begin position="49"/>
        <end position="136"/>
    </location>
</feature>
<keyword evidence="2 5" id="KW-0808">Transferase</keyword>
<dbReference type="OrthoDB" id="9804312at2"/>
<evidence type="ECO:0000256" key="1">
    <source>
        <dbReference type="ARBA" id="ARBA00022603"/>
    </source>
</evidence>
<reference evidence="5 6" key="1">
    <citation type="submission" date="2019-11" db="EMBL/GenBank/DDBJ databases">
        <title>Genome sequences of 17 halophilic strains isolated from different environments.</title>
        <authorList>
            <person name="Furrow R.E."/>
        </authorList>
    </citation>
    <scope>NUCLEOTIDE SEQUENCE [LARGE SCALE GENOMIC DNA]</scope>
    <source>
        <strain evidence="5 6">22505_10_Sand</strain>
    </source>
</reference>
<feature type="compositionally biased region" description="Low complexity" evidence="3">
    <location>
        <begin position="15"/>
        <end position="26"/>
    </location>
</feature>
<proteinExistence type="predicted"/>
<dbReference type="Proteomes" id="UP000447393">
    <property type="component" value="Unassembled WGS sequence"/>
</dbReference>
<name>A0A845EAD9_9BACI</name>
<dbReference type="Pfam" id="PF13649">
    <property type="entry name" value="Methyltransf_25"/>
    <property type="match status" value="1"/>
</dbReference>
<gene>
    <name evidence="5" type="ORF">GLV98_16545</name>
</gene>
<comment type="caution">
    <text evidence="5">The sequence shown here is derived from an EMBL/GenBank/DDBJ whole genome shotgun (WGS) entry which is preliminary data.</text>
</comment>
<keyword evidence="1 5" id="KW-0489">Methyltransferase</keyword>
<dbReference type="GO" id="GO:0008168">
    <property type="term" value="F:methyltransferase activity"/>
    <property type="evidence" value="ECO:0007669"/>
    <property type="project" value="UniProtKB-KW"/>
</dbReference>
<evidence type="ECO:0000313" key="5">
    <source>
        <dbReference type="EMBL" id="MYL51106.1"/>
    </source>
</evidence>
<dbReference type="InterPro" id="IPR041698">
    <property type="entry name" value="Methyltransf_25"/>
</dbReference>
<dbReference type="GO" id="GO:0032259">
    <property type="term" value="P:methylation"/>
    <property type="evidence" value="ECO:0007669"/>
    <property type="project" value="UniProtKB-KW"/>
</dbReference>
<dbReference type="PANTHER" id="PTHR43861:SF1">
    <property type="entry name" value="TRANS-ACONITATE 2-METHYLTRANSFERASE"/>
    <property type="match status" value="1"/>
</dbReference>
<evidence type="ECO:0000256" key="3">
    <source>
        <dbReference type="SAM" id="MobiDB-lite"/>
    </source>
</evidence>
<dbReference type="Gene3D" id="3.40.50.150">
    <property type="entry name" value="Vaccinia Virus protein VP39"/>
    <property type="match status" value="1"/>
</dbReference>
<evidence type="ECO:0000259" key="4">
    <source>
        <dbReference type="Pfam" id="PF13649"/>
    </source>
</evidence>
<dbReference type="InterPro" id="IPR029063">
    <property type="entry name" value="SAM-dependent_MTases_sf"/>
</dbReference>
<dbReference type="EMBL" id="WMEZ01000008">
    <property type="protein sequence ID" value="MYL51106.1"/>
    <property type="molecule type" value="Genomic_DNA"/>
</dbReference>
<dbReference type="AlphaFoldDB" id="A0A845EAD9"/>
<protein>
    <submittedName>
        <fullName evidence="5">Methyltransferase domain-containing protein</fullName>
    </submittedName>
</protein>
<dbReference type="CDD" id="cd02440">
    <property type="entry name" value="AdoMet_MTases"/>
    <property type="match status" value="1"/>
</dbReference>
<feature type="compositionally biased region" description="Basic and acidic residues" evidence="3">
    <location>
        <begin position="1"/>
        <end position="14"/>
    </location>
</feature>
<sequence length="206" mass="24096">MPEDLKKNLSEAYDRQSTQRNQTQTQDWKIHEREAFLQRLKGEKKQSLLEIGSGPGKDSLFFSQKGFDVHATDLSEEMVQRCREKDLKADVMSFDDLQFPEEHFHAVWALNCLLHVPKKNLPEILRGIHSVLKKDGLFYLGVYGGINHEGIWQGDFHDPKRFFSFYEDDTLESILTREFKLETFHKIPMEQSEDGPTHFQGVILRK</sequence>
<evidence type="ECO:0000313" key="6">
    <source>
        <dbReference type="Proteomes" id="UP000447393"/>
    </source>
</evidence>
<dbReference type="SUPFAM" id="SSF53335">
    <property type="entry name" value="S-adenosyl-L-methionine-dependent methyltransferases"/>
    <property type="match status" value="1"/>
</dbReference>
<organism evidence="5 6">
    <name type="scientific">Halobacillus litoralis</name>
    <dbReference type="NCBI Taxonomy" id="45668"/>
    <lineage>
        <taxon>Bacteria</taxon>
        <taxon>Bacillati</taxon>
        <taxon>Bacillota</taxon>
        <taxon>Bacilli</taxon>
        <taxon>Bacillales</taxon>
        <taxon>Bacillaceae</taxon>
        <taxon>Halobacillus</taxon>
    </lineage>
</organism>